<proteinExistence type="predicted"/>
<keyword evidence="2" id="KW-1185">Reference proteome</keyword>
<dbReference type="AlphaFoldDB" id="A0A2U1Q4P9"/>
<organism evidence="1 2">
    <name type="scientific">Artemisia annua</name>
    <name type="common">Sweet wormwood</name>
    <dbReference type="NCBI Taxonomy" id="35608"/>
    <lineage>
        <taxon>Eukaryota</taxon>
        <taxon>Viridiplantae</taxon>
        <taxon>Streptophyta</taxon>
        <taxon>Embryophyta</taxon>
        <taxon>Tracheophyta</taxon>
        <taxon>Spermatophyta</taxon>
        <taxon>Magnoliopsida</taxon>
        <taxon>eudicotyledons</taxon>
        <taxon>Gunneridae</taxon>
        <taxon>Pentapetalae</taxon>
        <taxon>asterids</taxon>
        <taxon>campanulids</taxon>
        <taxon>Asterales</taxon>
        <taxon>Asteraceae</taxon>
        <taxon>Asteroideae</taxon>
        <taxon>Anthemideae</taxon>
        <taxon>Artemisiinae</taxon>
        <taxon>Artemisia</taxon>
    </lineage>
</organism>
<dbReference type="Proteomes" id="UP000245207">
    <property type="component" value="Unassembled WGS sequence"/>
</dbReference>
<reference evidence="1 2" key="1">
    <citation type="journal article" date="2018" name="Mol. Plant">
        <title>The genome of Artemisia annua provides insight into the evolution of Asteraceae family and artemisinin biosynthesis.</title>
        <authorList>
            <person name="Shen Q."/>
            <person name="Zhang L."/>
            <person name="Liao Z."/>
            <person name="Wang S."/>
            <person name="Yan T."/>
            <person name="Shi P."/>
            <person name="Liu M."/>
            <person name="Fu X."/>
            <person name="Pan Q."/>
            <person name="Wang Y."/>
            <person name="Lv Z."/>
            <person name="Lu X."/>
            <person name="Zhang F."/>
            <person name="Jiang W."/>
            <person name="Ma Y."/>
            <person name="Chen M."/>
            <person name="Hao X."/>
            <person name="Li L."/>
            <person name="Tang Y."/>
            <person name="Lv G."/>
            <person name="Zhou Y."/>
            <person name="Sun X."/>
            <person name="Brodelius P.E."/>
            <person name="Rose J.K.C."/>
            <person name="Tang K."/>
        </authorList>
    </citation>
    <scope>NUCLEOTIDE SEQUENCE [LARGE SCALE GENOMIC DNA]</scope>
    <source>
        <strain evidence="2">cv. Huhao1</strain>
        <tissue evidence="1">Leaf</tissue>
    </source>
</reference>
<evidence type="ECO:0000313" key="1">
    <source>
        <dbReference type="EMBL" id="PWA92975.1"/>
    </source>
</evidence>
<sequence length="117" mass="13632">MPPKFPKCLKIAREIGDRRINRVLHEIFFREKRAYVGQAKFYDEIIDEILVRVEERHSVVLELKKFVGGYVLDEALDDLKAAEEEDYAEVARLMQMVHAARVRAGEKSKLMKKISKA</sequence>
<evidence type="ECO:0000313" key="2">
    <source>
        <dbReference type="Proteomes" id="UP000245207"/>
    </source>
</evidence>
<protein>
    <submittedName>
        <fullName evidence="1">Uncharacterized protein</fullName>
    </submittedName>
</protein>
<comment type="caution">
    <text evidence="1">The sequence shown here is derived from an EMBL/GenBank/DDBJ whole genome shotgun (WGS) entry which is preliminary data.</text>
</comment>
<name>A0A2U1Q4P9_ARTAN</name>
<gene>
    <name evidence="1" type="ORF">CTI12_AA077150</name>
</gene>
<dbReference type="EMBL" id="PKPP01000420">
    <property type="protein sequence ID" value="PWA92975.1"/>
    <property type="molecule type" value="Genomic_DNA"/>
</dbReference>
<accession>A0A2U1Q4P9</accession>